<gene>
    <name evidence="1" type="ORF">SAMN04488522_10665</name>
</gene>
<keyword evidence="2" id="KW-1185">Reference proteome</keyword>
<evidence type="ECO:0000313" key="2">
    <source>
        <dbReference type="Proteomes" id="UP000184287"/>
    </source>
</evidence>
<organism evidence="1 2">
    <name type="scientific">Pedobacter caeni</name>
    <dbReference type="NCBI Taxonomy" id="288992"/>
    <lineage>
        <taxon>Bacteria</taxon>
        <taxon>Pseudomonadati</taxon>
        <taxon>Bacteroidota</taxon>
        <taxon>Sphingobacteriia</taxon>
        <taxon>Sphingobacteriales</taxon>
        <taxon>Sphingobacteriaceae</taxon>
        <taxon>Pedobacter</taxon>
    </lineage>
</organism>
<dbReference type="STRING" id="288992.SAMN04488522_10665"/>
<protein>
    <submittedName>
        <fullName evidence="1">Uncharacterized protein</fullName>
    </submittedName>
</protein>
<dbReference type="AlphaFoldDB" id="A0A1M5KRS1"/>
<proteinExistence type="predicted"/>
<name>A0A1M5KRS1_9SPHI</name>
<dbReference type="EMBL" id="FQUQ01000006">
    <property type="protein sequence ID" value="SHG55435.1"/>
    <property type="molecule type" value="Genomic_DNA"/>
</dbReference>
<evidence type="ECO:0000313" key="1">
    <source>
        <dbReference type="EMBL" id="SHG55435.1"/>
    </source>
</evidence>
<dbReference type="Proteomes" id="UP000184287">
    <property type="component" value="Unassembled WGS sequence"/>
</dbReference>
<sequence length="241" mass="27405">MSKKIKDMKISKLQIGLIFFIISYLTNSNSKVYAQAATVISDTLKKNSINDKIGRKIVTDSLILYNDSLYGNLKLNFTEISKNNFQSYKRKYKTSCVLDSGQFISGSGLYVIQGCEEICETYLAERSTNRKMLMPSNYDAGILKMLLSPSCHQLVICSSYDGSDYGAYYEYRAEIFLFNVSTGIGLKGITPSLKYYTKDWSINDLTWVDENTIALELYNGTRTGNDENLKFRYFKSNLNAK</sequence>
<reference evidence="2" key="1">
    <citation type="submission" date="2016-11" db="EMBL/GenBank/DDBJ databases">
        <authorList>
            <person name="Varghese N."/>
            <person name="Submissions S."/>
        </authorList>
    </citation>
    <scope>NUCLEOTIDE SEQUENCE [LARGE SCALE GENOMIC DNA]</scope>
    <source>
        <strain evidence="2">DSM 16990</strain>
    </source>
</reference>
<accession>A0A1M5KRS1</accession>